<dbReference type="InterPro" id="IPR052410">
    <property type="entry name" value="DRC5"/>
</dbReference>
<comment type="subcellular location">
    <subcellularLocation>
        <location evidence="1">Cytoplasm</location>
        <location evidence="1">Cytoskeleton</location>
    </subcellularLocation>
</comment>
<feature type="region of interest" description="Disordered" evidence="4">
    <location>
        <begin position="1"/>
        <end position="21"/>
    </location>
</feature>
<organism evidence="5 6">
    <name type="scientific">Dekkera bruxellensis</name>
    <name type="common">Brettanomyces custersii</name>
    <dbReference type="NCBI Taxonomy" id="5007"/>
    <lineage>
        <taxon>Eukaryota</taxon>
        <taxon>Fungi</taxon>
        <taxon>Dikarya</taxon>
        <taxon>Ascomycota</taxon>
        <taxon>Saccharomycotina</taxon>
        <taxon>Pichiomycetes</taxon>
        <taxon>Pichiales</taxon>
        <taxon>Pichiaceae</taxon>
        <taxon>Brettanomyces</taxon>
    </lineage>
</organism>
<feature type="region of interest" description="Disordered" evidence="4">
    <location>
        <begin position="245"/>
        <end position="278"/>
    </location>
</feature>
<dbReference type="RefSeq" id="XP_041138157.1">
    <property type="nucleotide sequence ID" value="XM_041279943.1"/>
</dbReference>
<feature type="region of interest" description="Disordered" evidence="4">
    <location>
        <begin position="44"/>
        <end position="174"/>
    </location>
</feature>
<dbReference type="InterPro" id="IPR032675">
    <property type="entry name" value="LRR_dom_sf"/>
</dbReference>
<proteinExistence type="predicted"/>
<reference evidence="5" key="2">
    <citation type="journal article" name="BMC Genomics">
        <title>New genome assemblies reveal patterns of domestication and adaptation across Brettanomyces (Dekkera) species.</title>
        <authorList>
            <person name="Roach M.J."/>
            <person name="Borneman A.R."/>
        </authorList>
    </citation>
    <scope>NUCLEOTIDE SEQUENCE</scope>
    <source>
        <strain evidence="5">UCD 2041</strain>
    </source>
</reference>
<evidence type="ECO:0000313" key="6">
    <source>
        <dbReference type="Proteomes" id="UP000663131"/>
    </source>
</evidence>
<dbReference type="EMBL" id="CP063136">
    <property type="protein sequence ID" value="QOU21664.1"/>
    <property type="molecule type" value="Genomic_DNA"/>
</dbReference>
<name>A0A871RAH3_DEKBR</name>
<dbReference type="KEGG" id="bbrx:BRETT_001390"/>
<reference evidence="5" key="1">
    <citation type="submission" date="2020-10" db="EMBL/GenBank/DDBJ databases">
        <authorList>
            <person name="Palmer J.M."/>
        </authorList>
    </citation>
    <scope>NUCLEOTIDE SEQUENCE</scope>
    <source>
        <strain evidence="5">UCD 2041</strain>
    </source>
</reference>
<feature type="compositionally biased region" description="Basic residues" evidence="4">
    <location>
        <begin position="98"/>
        <end position="107"/>
    </location>
</feature>
<dbReference type="GeneID" id="64573315"/>
<dbReference type="Gene3D" id="3.80.10.10">
    <property type="entry name" value="Ribonuclease Inhibitor"/>
    <property type="match status" value="2"/>
</dbReference>
<protein>
    <submittedName>
        <fullName evidence="5">Uncharacterized protein</fullName>
    </submittedName>
</protein>
<keyword evidence="2" id="KW-0963">Cytoplasm</keyword>
<feature type="compositionally biased region" description="Low complexity" evidence="4">
    <location>
        <begin position="120"/>
        <end position="129"/>
    </location>
</feature>
<evidence type="ECO:0000256" key="2">
    <source>
        <dbReference type="ARBA" id="ARBA00022490"/>
    </source>
</evidence>
<dbReference type="GO" id="GO:0005856">
    <property type="term" value="C:cytoskeleton"/>
    <property type="evidence" value="ECO:0007669"/>
    <property type="project" value="UniProtKB-SubCell"/>
</dbReference>
<dbReference type="PANTHER" id="PTHR24107:SF2">
    <property type="entry name" value="NLR FAMILY CARD DOMAIN CONTAINING 3"/>
    <property type="match status" value="1"/>
</dbReference>
<evidence type="ECO:0000256" key="1">
    <source>
        <dbReference type="ARBA" id="ARBA00004245"/>
    </source>
</evidence>
<accession>A0A871RAH3</accession>
<gene>
    <name evidence="5" type="ORF">BRETT_001390</name>
</gene>
<dbReference type="AlphaFoldDB" id="A0A871RAH3"/>
<dbReference type="PANTHER" id="PTHR24107">
    <property type="entry name" value="YNEIN REGULATORY COMPLEX SUBUNIT 5"/>
    <property type="match status" value="1"/>
</dbReference>
<keyword evidence="3" id="KW-0206">Cytoskeleton</keyword>
<feature type="compositionally biased region" description="Low complexity" evidence="4">
    <location>
        <begin position="252"/>
        <end position="263"/>
    </location>
</feature>
<evidence type="ECO:0000313" key="5">
    <source>
        <dbReference type="EMBL" id="QOU21664.1"/>
    </source>
</evidence>
<sequence length="818" mass="88896">MTETEVQTLPDAHGDLMDDLGVSNSDIDWIHRCRELKKLRKKAKKVNSASEAALEDTIRRTRSHTTSVVADRRPSGTFSASSGSSGGLIPPPEANLAKKSRPRRPSLRKTDKKTPKTHVRSSSVSSDSSRSSRKSTRSFLSSLSSRLRRRSRDSAESLEAEAMSANEGSIESKAISCEEDMDMADKTLRLVPFKRVTFAIQELPDEPQQQIPSRHPKKGRVLTPEDIAGVPLRISEGISMGAGGAGTGAGAGDTASTSATKGAPAGASAQQQLKVARERRRIAEMEAKKHAAQAHQTALRLAKEVAKYRKQRMDGKKGILMRRDASSSVAENGAALALPAARADGFRRADEPESPFDSDTLGIDTPLHHHVDYFTVVEDGAEEKAAGKLRDPDGTAPSLENLYARCCHLREILPIPVTLRQLKGKTKPLKVLKMLNPRPTPIDLLSFSDFLAIAPVQNVVFDNVILTTKMLESVLVSLARAQALEKLSLRNVAIDAAGWKYLCKFLTVNGALRKLDISQHRIPSRLLEAGAGASAGAGSSASAGAANTESAEVLRRYSRSSMDWSLFTECLRRRGGIEELVINGCKLTDPQFEELLRSAVSLRTQRLGVADMELNMRKMTCLMEWVSSDFSTCAGIDIASNDLSNGPAQVLAVELKERAQRLGKLRMLASSNIHISAGEAEKYLCALSGLKKLQFVDLGRNPQMFPDIVPALAQFLPKLKSLNRLHLEFNNLTEDLIIELAPVFAQCARLAHVSLLGNDSGMTEKAVGALYSAVRKSRIHTLEIDYSLVSDEMCAKLSTALKANMDALIGARSAKAQN</sequence>
<dbReference type="OrthoDB" id="8436363at2759"/>
<dbReference type="Proteomes" id="UP000663131">
    <property type="component" value="Chromosome 8"/>
</dbReference>
<evidence type="ECO:0000256" key="4">
    <source>
        <dbReference type="SAM" id="MobiDB-lite"/>
    </source>
</evidence>
<dbReference type="SUPFAM" id="SSF52047">
    <property type="entry name" value="RNI-like"/>
    <property type="match status" value="1"/>
</dbReference>
<evidence type="ECO:0000256" key="3">
    <source>
        <dbReference type="ARBA" id="ARBA00023212"/>
    </source>
</evidence>